<reference evidence="1" key="2">
    <citation type="submission" date="2015-07" db="EMBL/GenBank/DDBJ databases">
        <title>Plasmids, circular viruses and viroids from rat gut.</title>
        <authorList>
            <person name="Jorgensen T.J."/>
            <person name="Hansen M.A."/>
            <person name="Xu Z."/>
            <person name="Tabak M.A."/>
            <person name="Sorensen S.J."/>
            <person name="Hansen L.H."/>
        </authorList>
    </citation>
    <scope>NUCLEOTIDE SEQUENCE</scope>
    <source>
        <strain evidence="1">RGFK1176</strain>
    </source>
</reference>
<protein>
    <submittedName>
        <fullName evidence="1">Uncharacterized protein</fullName>
    </submittedName>
</protein>
<proteinExistence type="predicted"/>
<sequence>MPYPRAHLLVSWLGDAYSQQEEWQVGLRLDGTELPTIEQMEELDEAFATLVSSQGTGLPGGRRYIGLKVAPIGTNGRYPPDENAVEYLRPSPIPGSTTGGYPQIALVLSMRTARTRGYASNGRMYLPTAETPSDSSGLITLSTADSAALNGAVFIGAVNAVGLGAASVMSTVGAGLIEPITAVRVGRVIDTQRRRRNQLPESYSAASPVPL</sequence>
<accession>A0A0H5Q3Z9</accession>
<evidence type="ECO:0000313" key="1">
    <source>
        <dbReference type="EMBL" id="CRY96618.1"/>
    </source>
</evidence>
<reference evidence="1" key="1">
    <citation type="submission" date="2015-06" db="EMBL/GenBank/DDBJ databases">
        <authorList>
            <person name="Joergensen T."/>
        </authorList>
    </citation>
    <scope>NUCLEOTIDE SEQUENCE</scope>
    <source>
        <strain evidence="1">RGFK1176</strain>
    </source>
</reference>
<organism evidence="1">
    <name type="scientific">uncultured prokaryote</name>
    <dbReference type="NCBI Taxonomy" id="198431"/>
    <lineage>
        <taxon>unclassified sequences</taxon>
        <taxon>environmental samples</taxon>
    </lineage>
</organism>
<name>A0A0H5Q3Z9_9ZZZZ</name>
<dbReference type="AlphaFoldDB" id="A0A0H5Q3Z9"/>
<dbReference type="EMBL" id="LN853752">
    <property type="protein sequence ID" value="CRY96618.1"/>
    <property type="molecule type" value="Genomic_DNA"/>
</dbReference>